<keyword evidence="3" id="KW-1185">Reference proteome</keyword>
<protein>
    <submittedName>
        <fullName evidence="2">(Mediterranean fruit fly) hypothetical protein</fullName>
    </submittedName>
</protein>
<evidence type="ECO:0000256" key="1">
    <source>
        <dbReference type="SAM" id="MobiDB-lite"/>
    </source>
</evidence>
<dbReference type="Proteomes" id="UP000606786">
    <property type="component" value="Unassembled WGS sequence"/>
</dbReference>
<evidence type="ECO:0000313" key="2">
    <source>
        <dbReference type="EMBL" id="CAD7002187.1"/>
    </source>
</evidence>
<accession>A0A811UWX1</accession>
<dbReference type="AlphaFoldDB" id="A0A811UWX1"/>
<proteinExistence type="predicted"/>
<feature type="compositionally biased region" description="Basic and acidic residues" evidence="1">
    <location>
        <begin position="48"/>
        <end position="64"/>
    </location>
</feature>
<feature type="region of interest" description="Disordered" evidence="1">
    <location>
        <begin position="36"/>
        <end position="64"/>
    </location>
</feature>
<name>A0A811UWX1_CERCA</name>
<organism evidence="2 3">
    <name type="scientific">Ceratitis capitata</name>
    <name type="common">Mediterranean fruit fly</name>
    <name type="synonym">Tephritis capitata</name>
    <dbReference type="NCBI Taxonomy" id="7213"/>
    <lineage>
        <taxon>Eukaryota</taxon>
        <taxon>Metazoa</taxon>
        <taxon>Ecdysozoa</taxon>
        <taxon>Arthropoda</taxon>
        <taxon>Hexapoda</taxon>
        <taxon>Insecta</taxon>
        <taxon>Pterygota</taxon>
        <taxon>Neoptera</taxon>
        <taxon>Endopterygota</taxon>
        <taxon>Diptera</taxon>
        <taxon>Brachycera</taxon>
        <taxon>Muscomorpha</taxon>
        <taxon>Tephritoidea</taxon>
        <taxon>Tephritidae</taxon>
        <taxon>Ceratitis</taxon>
        <taxon>Ceratitis</taxon>
    </lineage>
</organism>
<reference evidence="2" key="1">
    <citation type="submission" date="2020-11" db="EMBL/GenBank/DDBJ databases">
        <authorList>
            <person name="Whitehead M."/>
        </authorList>
    </citation>
    <scope>NUCLEOTIDE SEQUENCE</scope>
    <source>
        <strain evidence="2">EGII</strain>
    </source>
</reference>
<comment type="caution">
    <text evidence="2">The sequence shown here is derived from an EMBL/GenBank/DDBJ whole genome shotgun (WGS) entry which is preliminary data.</text>
</comment>
<gene>
    <name evidence="2" type="ORF">CCAP1982_LOCUS10675</name>
</gene>
<evidence type="ECO:0000313" key="3">
    <source>
        <dbReference type="Proteomes" id="UP000606786"/>
    </source>
</evidence>
<sequence>MHLIWYKFSFENNIQICVINSVYECSKTNLRNSNSTAITTKKRQISRQADRKGEQTDNETDRQKLMSNSEKLCVFFVKDCNDQSGAARSVQKFIEKNRHLQLHKH</sequence>
<dbReference type="EMBL" id="CAJHJT010000024">
    <property type="protein sequence ID" value="CAD7002187.1"/>
    <property type="molecule type" value="Genomic_DNA"/>
</dbReference>